<dbReference type="Proteomes" id="UP000887565">
    <property type="component" value="Unplaced"/>
</dbReference>
<sequence>MSLKNVNKAGQIDHATEAKTIDMNYCRLDGQQLLNGIQLLYNLVPKPLKSNMFLHNFCKFFNM</sequence>
<accession>A0A915IL77</accession>
<evidence type="ECO:0000313" key="1">
    <source>
        <dbReference type="Proteomes" id="UP000887565"/>
    </source>
</evidence>
<keyword evidence="1" id="KW-1185">Reference proteome</keyword>
<dbReference type="AlphaFoldDB" id="A0A915IL77"/>
<organism evidence="1 2">
    <name type="scientific">Romanomermis culicivorax</name>
    <name type="common">Nematode worm</name>
    <dbReference type="NCBI Taxonomy" id="13658"/>
    <lineage>
        <taxon>Eukaryota</taxon>
        <taxon>Metazoa</taxon>
        <taxon>Ecdysozoa</taxon>
        <taxon>Nematoda</taxon>
        <taxon>Enoplea</taxon>
        <taxon>Dorylaimia</taxon>
        <taxon>Mermithida</taxon>
        <taxon>Mermithoidea</taxon>
        <taxon>Mermithidae</taxon>
        <taxon>Romanomermis</taxon>
    </lineage>
</organism>
<dbReference type="WBParaSite" id="nRc.2.0.1.t14932-RA">
    <property type="protein sequence ID" value="nRc.2.0.1.t14932-RA"/>
    <property type="gene ID" value="nRc.2.0.1.g14932"/>
</dbReference>
<evidence type="ECO:0000313" key="2">
    <source>
        <dbReference type="WBParaSite" id="nRc.2.0.1.t14932-RA"/>
    </source>
</evidence>
<protein>
    <submittedName>
        <fullName evidence="2">Uncharacterized protein</fullName>
    </submittedName>
</protein>
<name>A0A915IL77_ROMCU</name>
<proteinExistence type="predicted"/>
<reference evidence="2" key="1">
    <citation type="submission" date="2022-11" db="UniProtKB">
        <authorList>
            <consortium name="WormBaseParasite"/>
        </authorList>
    </citation>
    <scope>IDENTIFICATION</scope>
</reference>